<evidence type="ECO:0000256" key="6">
    <source>
        <dbReference type="ARBA" id="ARBA00022737"/>
    </source>
</evidence>
<comment type="similarity">
    <text evidence="2">Belongs to the STK11IP family.</text>
</comment>
<evidence type="ECO:0000256" key="5">
    <source>
        <dbReference type="ARBA" id="ARBA00022614"/>
    </source>
</evidence>
<dbReference type="InterPro" id="IPR032675">
    <property type="entry name" value="LRR_dom_sf"/>
</dbReference>
<dbReference type="PANTHER" id="PTHR15454:SF69">
    <property type="entry name" value="SERINE_THREONINE-PROTEIN KINASE 11-INTERACTING PROTEIN"/>
    <property type="match status" value="1"/>
</dbReference>
<evidence type="ECO:0000313" key="11">
    <source>
        <dbReference type="Proteomes" id="UP000694621"/>
    </source>
</evidence>
<dbReference type="PANTHER" id="PTHR15454">
    <property type="entry name" value="NISCHARIN RELATED"/>
    <property type="match status" value="1"/>
</dbReference>
<evidence type="ECO:0000256" key="1">
    <source>
        <dbReference type="ARBA" id="ARBA00004496"/>
    </source>
</evidence>
<dbReference type="FunFam" id="3.80.10.10:FF:000658">
    <property type="entry name" value="Serine/threonine-protein kinase 11-interacting protein"/>
    <property type="match status" value="1"/>
</dbReference>
<accession>A0A8B9RNW1</accession>
<dbReference type="Pfam" id="PF15904">
    <property type="entry name" value="LIP1"/>
    <property type="match status" value="1"/>
</dbReference>
<evidence type="ECO:0000259" key="9">
    <source>
        <dbReference type="Pfam" id="PF23142"/>
    </source>
</evidence>
<dbReference type="InterPro" id="IPR031782">
    <property type="entry name" value="LIP1_N"/>
</dbReference>
<keyword evidence="5" id="KW-0433">Leucine-rich repeat</keyword>
<name>A0A8B9RNW1_ASTMX</name>
<dbReference type="PROSITE" id="PS51450">
    <property type="entry name" value="LRR"/>
    <property type="match status" value="3"/>
</dbReference>
<evidence type="ECO:0000256" key="2">
    <source>
        <dbReference type="ARBA" id="ARBA00008771"/>
    </source>
</evidence>
<feature type="domain" description="LKB1 serine/threonine kinase interacting protein 1 N-terminal" evidence="8">
    <location>
        <begin position="22"/>
        <end position="110"/>
    </location>
</feature>
<dbReference type="Gene3D" id="3.80.10.10">
    <property type="entry name" value="Ribonuclease Inhibitor"/>
    <property type="match status" value="1"/>
</dbReference>
<dbReference type="InterPro" id="IPR003591">
    <property type="entry name" value="Leu-rich_rpt_typical-subtyp"/>
</dbReference>
<dbReference type="SUPFAM" id="SSF52058">
    <property type="entry name" value="L domain-like"/>
    <property type="match status" value="1"/>
</dbReference>
<evidence type="ECO:0000259" key="8">
    <source>
        <dbReference type="Pfam" id="PF15904"/>
    </source>
</evidence>
<dbReference type="AlphaFoldDB" id="A0A8B9RNW1"/>
<organism evidence="10 11">
    <name type="scientific">Astyanax mexicanus</name>
    <name type="common">Blind cave fish</name>
    <name type="synonym">Astyanax fasciatus mexicanus</name>
    <dbReference type="NCBI Taxonomy" id="7994"/>
    <lineage>
        <taxon>Eukaryota</taxon>
        <taxon>Metazoa</taxon>
        <taxon>Chordata</taxon>
        <taxon>Craniata</taxon>
        <taxon>Vertebrata</taxon>
        <taxon>Euteleostomi</taxon>
        <taxon>Actinopterygii</taxon>
        <taxon>Neopterygii</taxon>
        <taxon>Teleostei</taxon>
        <taxon>Ostariophysi</taxon>
        <taxon>Characiformes</taxon>
        <taxon>Characoidei</taxon>
        <taxon>Acestrorhamphidae</taxon>
        <taxon>Acestrorhamphinae</taxon>
        <taxon>Astyanax</taxon>
    </lineage>
</organism>
<evidence type="ECO:0000256" key="4">
    <source>
        <dbReference type="ARBA" id="ARBA00022490"/>
    </source>
</evidence>
<feature type="compositionally biased region" description="Basic and acidic residues" evidence="7">
    <location>
        <begin position="415"/>
        <end position="438"/>
    </location>
</feature>
<evidence type="ECO:0000313" key="10">
    <source>
        <dbReference type="Ensembl" id="ENSAMXP00005056125.1"/>
    </source>
</evidence>
<dbReference type="InterPro" id="IPR057288">
    <property type="entry name" value="PH_PLEKHM2"/>
</dbReference>
<dbReference type="Ensembl" id="ENSAMXT00005060654.1">
    <property type="protein sequence ID" value="ENSAMXP00005056125.1"/>
    <property type="gene ID" value="ENSAMXG00005024931.1"/>
</dbReference>
<dbReference type="GO" id="GO:0008104">
    <property type="term" value="P:intracellular protein localization"/>
    <property type="evidence" value="ECO:0007669"/>
    <property type="project" value="TreeGrafter"/>
</dbReference>
<feature type="domain" description="PLEKHM2 PH" evidence="9">
    <location>
        <begin position="447"/>
        <end position="571"/>
    </location>
</feature>
<dbReference type="Pfam" id="PF23142">
    <property type="entry name" value="PH_PLEKHM2"/>
    <property type="match status" value="1"/>
</dbReference>
<sequence>MHFFIFKSTFSLPLRMPATKGGQSTLVHSLATLLRNNGDSVLDGSSTLTLEVGCVQHLTRLFEQYLLSRTHQHGFLALPSHPADTASLLQVQFLFDMLQKTISLKLINPPGSRLQSVVKIFPFKSLKNLELKRIPPHCLEGLRGVYSQLEVFTCSKSLNSLEELLSLCGGDLSSALPWLELHTLNFSYNSISCLDESLSLLNVLKALDLSHNKIQDCAEFLKPLTELEHLNLAYNSLQRVPALGLNAKVKLVSLILRNNELESINGVEQLSSLQHLDLAYNLLMEHSELAPLSLLHNLSTLTLEGNPLYFKATHRTTTACHLSPRAAFKGVSHCVCVCVCVCVVCVLQTCCDVVLTGCVPQALAEVLSRVAEENERLEEEARPGVVRLQCLKCRAEFFRPAAENLPRASSEADGCEGRPGEAESERELSPGEEQRSVTDFHSKNKYKHDFEAVDHRLKLYLDVEVFDGEEEIRCLLKMSAVRFGDPVEFPSLMVVTDRSIYILEMTSQAGGQPSDWLQKRDSHRLCELRYLEVGLGSQTIHMEFEEGGATAYTLLVRDGARCKRFFSQLTGKNSYTLIHTHYFIYRAPISTQDSCFERLKAYFSRHYDSKDAS</sequence>
<dbReference type="Proteomes" id="UP000694621">
    <property type="component" value="Unplaced"/>
</dbReference>
<reference evidence="10" key="1">
    <citation type="submission" date="2025-08" db="UniProtKB">
        <authorList>
            <consortium name="Ensembl"/>
        </authorList>
    </citation>
    <scope>IDENTIFICATION</scope>
</reference>
<evidence type="ECO:0000256" key="7">
    <source>
        <dbReference type="SAM" id="MobiDB-lite"/>
    </source>
</evidence>
<dbReference type="GO" id="GO:0005737">
    <property type="term" value="C:cytoplasm"/>
    <property type="evidence" value="ECO:0007669"/>
    <property type="project" value="UniProtKB-SubCell"/>
</dbReference>
<dbReference type="SMART" id="SM00369">
    <property type="entry name" value="LRR_TYP"/>
    <property type="match status" value="2"/>
</dbReference>
<dbReference type="FunFam" id="3.80.10.10:FF:001219">
    <property type="entry name" value="Serine/threonine-protein kinase 11-interacting protein"/>
    <property type="match status" value="1"/>
</dbReference>
<keyword evidence="4" id="KW-0963">Cytoplasm</keyword>
<comment type="subcellular location">
    <subcellularLocation>
        <location evidence="1">Cytoplasm</location>
    </subcellularLocation>
</comment>
<dbReference type="InterPro" id="IPR001611">
    <property type="entry name" value="Leu-rich_rpt"/>
</dbReference>
<evidence type="ECO:0000256" key="3">
    <source>
        <dbReference type="ARBA" id="ARBA00020683"/>
    </source>
</evidence>
<protein>
    <recommendedName>
        <fullName evidence="3">Serine/threonine-protein kinase 11-interacting protein</fullName>
    </recommendedName>
</protein>
<keyword evidence="6" id="KW-0677">Repeat</keyword>
<feature type="region of interest" description="Disordered" evidence="7">
    <location>
        <begin position="408"/>
        <end position="438"/>
    </location>
</feature>
<proteinExistence type="inferred from homology"/>